<reference evidence="1" key="2">
    <citation type="journal article" date="2021" name="PeerJ">
        <title>Extensive microbial diversity within the chicken gut microbiome revealed by metagenomics and culture.</title>
        <authorList>
            <person name="Gilroy R."/>
            <person name="Ravi A."/>
            <person name="Getino M."/>
            <person name="Pursley I."/>
            <person name="Horton D.L."/>
            <person name="Alikhan N.F."/>
            <person name="Baker D."/>
            <person name="Gharbi K."/>
            <person name="Hall N."/>
            <person name="Watson M."/>
            <person name="Adriaenssens E.M."/>
            <person name="Foster-Nyarko E."/>
            <person name="Jarju S."/>
            <person name="Secka A."/>
            <person name="Antonio M."/>
            <person name="Oren A."/>
            <person name="Chaudhuri R.R."/>
            <person name="La Ragione R."/>
            <person name="Hildebrand F."/>
            <person name="Pallen M.J."/>
        </authorList>
    </citation>
    <scope>NUCLEOTIDE SEQUENCE</scope>
    <source>
        <strain evidence="1">10037</strain>
    </source>
</reference>
<name>A0A9D9NAE5_9BACT</name>
<protein>
    <submittedName>
        <fullName evidence="1">Uncharacterized protein</fullName>
    </submittedName>
</protein>
<accession>A0A9D9NAE5</accession>
<reference evidence="1" key="1">
    <citation type="submission" date="2020-10" db="EMBL/GenBank/DDBJ databases">
        <authorList>
            <person name="Gilroy R."/>
        </authorList>
    </citation>
    <scope>NUCLEOTIDE SEQUENCE</scope>
    <source>
        <strain evidence="1">10037</strain>
    </source>
</reference>
<dbReference type="AlphaFoldDB" id="A0A9D9NAE5"/>
<evidence type="ECO:0000313" key="1">
    <source>
        <dbReference type="EMBL" id="MBO8465890.1"/>
    </source>
</evidence>
<evidence type="ECO:0000313" key="2">
    <source>
        <dbReference type="Proteomes" id="UP000823597"/>
    </source>
</evidence>
<organism evidence="1 2">
    <name type="scientific">Candidatus Merdivivens pullistercoris</name>
    <dbReference type="NCBI Taxonomy" id="2840873"/>
    <lineage>
        <taxon>Bacteria</taxon>
        <taxon>Pseudomonadati</taxon>
        <taxon>Bacteroidota</taxon>
        <taxon>Bacteroidia</taxon>
        <taxon>Bacteroidales</taxon>
        <taxon>Muribaculaceae</taxon>
        <taxon>Muribaculaceae incertae sedis</taxon>
        <taxon>Candidatus Merdivivens</taxon>
    </lineage>
</organism>
<dbReference type="EMBL" id="JADIME010000083">
    <property type="protein sequence ID" value="MBO8465890.1"/>
    <property type="molecule type" value="Genomic_DNA"/>
</dbReference>
<dbReference type="Proteomes" id="UP000823597">
    <property type="component" value="Unassembled WGS sequence"/>
</dbReference>
<gene>
    <name evidence="1" type="ORF">IAB93_07855</name>
</gene>
<sequence length="431" mass="48345">MSFFKESALNLYIPIEDYLAMILKTGDVTGEYVNMLTPETDYYIYAYGMNTDCMWLTEMYKTEARTKAMQMNGMTFDIACEPYKNTVEMTVIPSDPGQTYLFSIYPQSEVSKDGIVEKYQEYLDTMMKIYIQQFGITPEEFIEDASYTGNQTYLFKDLLDNTPYYAFAVSVASFGIFNSEVEVVEVTTGAEYSSDNTFALSFSKPTETSVDYRIVTSNDDPYTMFVDEYANWASYMGDMDAIQEELLSGGYDLEKGLRHGDDSGTISDLKSKTEYLVYIFGYEDGQATTELYDGTFATSGPEADVSFRLEYDKYFDGTEMEAIDPVAFAGASGKAVLPVKAVTTGNVTGFYYHVFTGDYTDPSVITDDIAINSVRFTGTSDETHVYFVNYDELNTFMGVAVDADGNYGPVWREAFSLSADGVSPADEYGLW</sequence>
<comment type="caution">
    <text evidence="1">The sequence shown here is derived from an EMBL/GenBank/DDBJ whole genome shotgun (WGS) entry which is preliminary data.</text>
</comment>
<proteinExistence type="predicted"/>